<feature type="domain" description="Chitin-binding type-2" evidence="8">
    <location>
        <begin position="106"/>
        <end position="162"/>
    </location>
</feature>
<name>A0A182M3Y8_9DIPT</name>
<keyword evidence="10" id="KW-1185">Reference proteome</keyword>
<evidence type="ECO:0000259" key="8">
    <source>
        <dbReference type="PROSITE" id="PS50940"/>
    </source>
</evidence>
<keyword evidence="1" id="KW-0147">Chitin-binding</keyword>
<keyword evidence="4" id="KW-1015">Disulfide bond</keyword>
<evidence type="ECO:0000256" key="7">
    <source>
        <dbReference type="SAM" id="SignalP"/>
    </source>
</evidence>
<feature type="chain" id="PRO_5008127820" description="Chitin-binding type-2 domain-containing protein" evidence="7">
    <location>
        <begin position="21"/>
        <end position="234"/>
    </location>
</feature>
<keyword evidence="5" id="KW-0325">Glycoprotein</keyword>
<dbReference type="GO" id="GO:0008061">
    <property type="term" value="F:chitin binding"/>
    <property type="evidence" value="ECO:0007669"/>
    <property type="project" value="UniProtKB-KW"/>
</dbReference>
<feature type="compositionally biased region" description="Low complexity" evidence="6">
    <location>
        <begin position="166"/>
        <end position="180"/>
    </location>
</feature>
<dbReference type="InterPro" id="IPR036508">
    <property type="entry name" value="Chitin-bd_dom_sf"/>
</dbReference>
<sequence>MRLVVALGVTLLAVIGAATAKPSPAGSCSKNEEGVTYGVASDCHKYLVCQKGSLAVKECKNKSYYDTITGKCVDASVATCAVETNPEPEPEPEPVPEPEESDEQYDYLCQKVLYGVRVHPNACDKYLVCNKDKATIVQCAEGFIFVADFVGCVPGNKVSCTIQSDEPSTTESLPTTSVESNESESNESESEEESSETAGQYDYLCVKTLLGSVAHPETCTKYILCYKNKATEQS</sequence>
<evidence type="ECO:0000256" key="3">
    <source>
        <dbReference type="ARBA" id="ARBA00022737"/>
    </source>
</evidence>
<dbReference type="Gene3D" id="2.170.140.10">
    <property type="entry name" value="Chitin binding domain"/>
    <property type="match status" value="2"/>
</dbReference>
<dbReference type="AlphaFoldDB" id="A0A182M3Y8"/>
<reference evidence="9" key="2">
    <citation type="submission" date="2020-05" db="UniProtKB">
        <authorList>
            <consortium name="EnsemblMetazoa"/>
        </authorList>
    </citation>
    <scope>IDENTIFICATION</scope>
    <source>
        <strain evidence="9">A-37</strain>
    </source>
</reference>
<dbReference type="EMBL" id="AXCM01010988">
    <property type="status" value="NOT_ANNOTATED_CDS"/>
    <property type="molecule type" value="Genomic_DNA"/>
</dbReference>
<keyword evidence="2 7" id="KW-0732">Signal</keyword>
<reference evidence="10" key="1">
    <citation type="submission" date="2013-09" db="EMBL/GenBank/DDBJ databases">
        <title>The Genome Sequence of Anopheles culicifacies species A.</title>
        <authorList>
            <consortium name="The Broad Institute Genomics Platform"/>
            <person name="Neafsey D.E."/>
            <person name="Besansky N."/>
            <person name="Howell P."/>
            <person name="Walton C."/>
            <person name="Young S.K."/>
            <person name="Zeng Q."/>
            <person name="Gargeya S."/>
            <person name="Fitzgerald M."/>
            <person name="Haas B."/>
            <person name="Abouelleil A."/>
            <person name="Allen A.W."/>
            <person name="Alvarado L."/>
            <person name="Arachchi H.M."/>
            <person name="Berlin A.M."/>
            <person name="Chapman S.B."/>
            <person name="Gainer-Dewar J."/>
            <person name="Goldberg J."/>
            <person name="Griggs A."/>
            <person name="Gujja S."/>
            <person name="Hansen M."/>
            <person name="Howarth C."/>
            <person name="Imamovic A."/>
            <person name="Ireland A."/>
            <person name="Larimer J."/>
            <person name="McCowan C."/>
            <person name="Murphy C."/>
            <person name="Pearson M."/>
            <person name="Poon T.W."/>
            <person name="Priest M."/>
            <person name="Roberts A."/>
            <person name="Saif S."/>
            <person name="Shea T."/>
            <person name="Sisk P."/>
            <person name="Sykes S."/>
            <person name="Wortman J."/>
            <person name="Nusbaum C."/>
            <person name="Birren B."/>
        </authorList>
    </citation>
    <scope>NUCLEOTIDE SEQUENCE [LARGE SCALE GENOMIC DNA]</scope>
    <source>
        <strain evidence="10">A-37</strain>
    </source>
</reference>
<dbReference type="VEuPathDB" id="VectorBase:ACUA008868"/>
<evidence type="ECO:0000256" key="6">
    <source>
        <dbReference type="SAM" id="MobiDB-lite"/>
    </source>
</evidence>
<dbReference type="PANTHER" id="PTHR23301">
    <property type="entry name" value="CHITIN BINDING PERITROPHIN-A"/>
    <property type="match status" value="1"/>
</dbReference>
<dbReference type="EnsemblMetazoa" id="ACUA008868-RA">
    <property type="protein sequence ID" value="ACUA008868-PA"/>
    <property type="gene ID" value="ACUA008868"/>
</dbReference>
<feature type="signal peptide" evidence="7">
    <location>
        <begin position="1"/>
        <end position="20"/>
    </location>
</feature>
<feature type="domain" description="Chitin-binding type-2" evidence="8">
    <location>
        <begin position="25"/>
        <end position="82"/>
    </location>
</feature>
<dbReference type="SMART" id="SM00494">
    <property type="entry name" value="ChtBD2"/>
    <property type="match status" value="2"/>
</dbReference>
<dbReference type="InterPro" id="IPR002557">
    <property type="entry name" value="Chitin-bd_dom"/>
</dbReference>
<dbReference type="PROSITE" id="PS50940">
    <property type="entry name" value="CHIT_BIND_II"/>
    <property type="match status" value="2"/>
</dbReference>
<evidence type="ECO:0000256" key="5">
    <source>
        <dbReference type="ARBA" id="ARBA00023180"/>
    </source>
</evidence>
<evidence type="ECO:0000256" key="4">
    <source>
        <dbReference type="ARBA" id="ARBA00023157"/>
    </source>
</evidence>
<dbReference type="InterPro" id="IPR051940">
    <property type="entry name" value="Chitin_bind-dev_reg"/>
</dbReference>
<dbReference type="SUPFAM" id="SSF57625">
    <property type="entry name" value="Invertebrate chitin-binding proteins"/>
    <property type="match status" value="2"/>
</dbReference>
<evidence type="ECO:0000313" key="10">
    <source>
        <dbReference type="Proteomes" id="UP000075883"/>
    </source>
</evidence>
<dbReference type="STRING" id="139723.A0A182M3Y8"/>
<evidence type="ECO:0000256" key="1">
    <source>
        <dbReference type="ARBA" id="ARBA00022669"/>
    </source>
</evidence>
<organism evidence="9 10">
    <name type="scientific">Anopheles culicifacies</name>
    <dbReference type="NCBI Taxonomy" id="139723"/>
    <lineage>
        <taxon>Eukaryota</taxon>
        <taxon>Metazoa</taxon>
        <taxon>Ecdysozoa</taxon>
        <taxon>Arthropoda</taxon>
        <taxon>Hexapoda</taxon>
        <taxon>Insecta</taxon>
        <taxon>Pterygota</taxon>
        <taxon>Neoptera</taxon>
        <taxon>Endopterygota</taxon>
        <taxon>Diptera</taxon>
        <taxon>Nematocera</taxon>
        <taxon>Culicoidea</taxon>
        <taxon>Culicidae</taxon>
        <taxon>Anophelinae</taxon>
        <taxon>Anopheles</taxon>
        <taxon>culicifacies species complex</taxon>
    </lineage>
</organism>
<evidence type="ECO:0000313" key="9">
    <source>
        <dbReference type="EnsemblMetazoa" id="ACUA008868-PA"/>
    </source>
</evidence>
<proteinExistence type="predicted"/>
<dbReference type="Proteomes" id="UP000075883">
    <property type="component" value="Unassembled WGS sequence"/>
</dbReference>
<dbReference type="GO" id="GO:0005576">
    <property type="term" value="C:extracellular region"/>
    <property type="evidence" value="ECO:0007669"/>
    <property type="project" value="InterPro"/>
</dbReference>
<keyword evidence="3" id="KW-0677">Repeat</keyword>
<dbReference type="PANTHER" id="PTHR23301:SF0">
    <property type="entry name" value="CHITIN-BINDING TYPE-2 DOMAIN-CONTAINING PROTEIN-RELATED"/>
    <property type="match status" value="1"/>
</dbReference>
<feature type="region of interest" description="Disordered" evidence="6">
    <location>
        <begin position="163"/>
        <end position="198"/>
    </location>
</feature>
<accession>A0A182M3Y8</accession>
<evidence type="ECO:0000256" key="2">
    <source>
        <dbReference type="ARBA" id="ARBA00022729"/>
    </source>
</evidence>
<feature type="compositionally biased region" description="Acidic residues" evidence="6">
    <location>
        <begin position="181"/>
        <end position="195"/>
    </location>
</feature>
<protein>
    <recommendedName>
        <fullName evidence="8">Chitin-binding type-2 domain-containing protein</fullName>
    </recommendedName>
</protein>
<dbReference type="Pfam" id="PF01607">
    <property type="entry name" value="CBM_14"/>
    <property type="match status" value="2"/>
</dbReference>